<keyword evidence="4" id="KW-1185">Reference proteome</keyword>
<feature type="transmembrane region" description="Helical" evidence="2">
    <location>
        <begin position="443"/>
        <end position="466"/>
    </location>
</feature>
<feature type="compositionally biased region" description="Gly residues" evidence="1">
    <location>
        <begin position="1347"/>
        <end position="1362"/>
    </location>
</feature>
<feature type="compositionally biased region" description="Basic and acidic residues" evidence="1">
    <location>
        <begin position="281"/>
        <end position="292"/>
    </location>
</feature>
<feature type="transmembrane region" description="Helical" evidence="2">
    <location>
        <begin position="1222"/>
        <end position="1240"/>
    </location>
</feature>
<evidence type="ECO:0000313" key="3">
    <source>
        <dbReference type="EMBL" id="KNE55750.1"/>
    </source>
</evidence>
<dbReference type="VEuPathDB" id="FungiDB:AMAG_01627"/>
<proteinExistence type="predicted"/>
<sequence length="1372" mass="147203">MPPTAPRGSAAPPPSSSRAPRPAIRMSAPASDTSSSARSSVAISSIISTSGVPTDDDDDYVPTPMAAPASPRDRAPPFNAASFTNPRDRGVTSTASTTTFPRTFAFFTTERMSMGSPKSLATARSRPTASGTSLANSVYLTPTHSTAQFGPAKRAGEALPSDAATAMQSQPQSPASTRGSTHWCSFDGSGDLEMARRADEQVGSLRGGTKEDRLNPAGPSAACSARPRAEATPDEGEDDENTDPDGVSSTDGVAHADEVSRDSCTARVGIPVASAPLNPAHPKEGDGVDSHSKLLPHVPPPPPDAHRSQISNPTQWLVDRLPKADSTWRLVMHRKRNRVSAWSLRFEKRTLEAKFRDHVNKVMQGPMRLQMVFLLAIAMQKLYLTHRSSETLKKVKAICPSFNITCPQLELTGFVPPTVLLASVLAALILLSLNRPRPADRLVAVLLVVIYSVVVLIDVGRVLYFFRCLHQSTGFSSFSQYGDVTTACDFCPGAASCTNPAFVERLPNIAGDVQIMVQHFASSLGIAFFMLVSGSNLPFVQGEVIGLLFLVGFLATKFLFDDDSSETWFLFTSALDSFLKGSWSTYQREVISRLSFLLNVRIQRTAFSRHKRSWTRRKALVPSLGRRTLPINVLGMAITNARVRGLPDLRVSVTGPVQNTVRRLSNLVPWAARNVSAATSREGLSSNASTDGGGDLSRLLAPPSGTGRWSGFLQLNSGRHDTTTTFSWSTASGVVHVPPRMLHVHSELALPSSRANPSFDLDVPRPSRARSDEWARPPPQMLRPARSVREITSLAAAPRSAAVTLSRAPSEECSIGALSVPIVQAISASVPSLAELSRVVLEPQEWTPELTPIPSAPVSDDTKSNVSAASVVSPIAWRIDEGRTPLPDADAPPRVFPTLHGSRPEMTMERPTRDGYLDPLMTTLRSVKNGVVSVKQSSVSVDVSSVLLSNVDIGMLLTLPRAKSLASDSSQNSTIAPPPISMTLMTAPQSMHPTMSPDAQSETSFDHDPGTSLAVHLRLVAPGFDSTGPRPWPHLGGLLGASSPFPTNPSVPKPHTGDSSSPASSAAVTHSSARPITSQSGHLKPSTPSSARALSPSPTRSRPQPTAPRPGKPARPWPMRCRRAWRRVQHFFVYTFPSPEQEAVYRSYYHRKLRDRFIITNLTVTVAWCLVAGMSLLTKAGTATGSDPHGISSFWYRHIPGFVAVVLPIVALHGFHLEGATLEVFATIYVSTVITVAIAMDAAARYLTNNPLVQMFLFMGYLSAIMSATTLRLRPRIHLSVIAMATVIDTLRWAILAALGRAGTAIAVVGVSCAAMVLSITLTLFNESAQRRYFYLRRLVELDAPARGGGGGHGGRGEGGANGAPVPARTPD</sequence>
<feature type="compositionally biased region" description="Polar residues" evidence="1">
    <location>
        <begin position="1057"/>
        <end position="1092"/>
    </location>
</feature>
<feature type="compositionally biased region" description="Low complexity" evidence="1">
    <location>
        <begin position="1095"/>
        <end position="1104"/>
    </location>
</feature>
<feature type="compositionally biased region" description="Basic and acidic residues" evidence="1">
    <location>
        <begin position="762"/>
        <end position="775"/>
    </location>
</feature>
<feature type="transmembrane region" description="Helical" evidence="2">
    <location>
        <begin position="1305"/>
        <end position="1325"/>
    </location>
</feature>
<feature type="compositionally biased region" description="Pro residues" evidence="1">
    <location>
        <begin position="1105"/>
        <end position="1116"/>
    </location>
</feature>
<feature type="transmembrane region" description="Helical" evidence="2">
    <location>
        <begin position="1157"/>
        <end position="1178"/>
    </location>
</feature>
<reference evidence="3 4" key="1">
    <citation type="submission" date="2009-11" db="EMBL/GenBank/DDBJ databases">
        <title>Annotation of Allomyces macrogynus ATCC 38327.</title>
        <authorList>
            <consortium name="The Broad Institute Genome Sequencing Platform"/>
            <person name="Russ C."/>
            <person name="Cuomo C."/>
            <person name="Burger G."/>
            <person name="Gray M.W."/>
            <person name="Holland P.W.H."/>
            <person name="King N."/>
            <person name="Lang F.B.F."/>
            <person name="Roger A.J."/>
            <person name="Ruiz-Trillo I."/>
            <person name="Young S.K."/>
            <person name="Zeng Q."/>
            <person name="Gargeya S."/>
            <person name="Fitzgerald M."/>
            <person name="Haas B."/>
            <person name="Abouelleil A."/>
            <person name="Alvarado L."/>
            <person name="Arachchi H.M."/>
            <person name="Berlin A."/>
            <person name="Chapman S.B."/>
            <person name="Gearin G."/>
            <person name="Goldberg J."/>
            <person name="Griggs A."/>
            <person name="Gujja S."/>
            <person name="Hansen M."/>
            <person name="Heiman D."/>
            <person name="Howarth C."/>
            <person name="Larimer J."/>
            <person name="Lui A."/>
            <person name="MacDonald P.J.P."/>
            <person name="McCowen C."/>
            <person name="Montmayeur A."/>
            <person name="Murphy C."/>
            <person name="Neiman D."/>
            <person name="Pearson M."/>
            <person name="Priest M."/>
            <person name="Roberts A."/>
            <person name="Saif S."/>
            <person name="Shea T."/>
            <person name="Sisk P."/>
            <person name="Stolte C."/>
            <person name="Sykes S."/>
            <person name="Wortman J."/>
            <person name="Nusbaum C."/>
            <person name="Birren B."/>
        </authorList>
    </citation>
    <scope>NUCLEOTIDE SEQUENCE [LARGE SCALE GENOMIC DNA]</scope>
    <source>
        <strain evidence="3 4">ATCC 38327</strain>
    </source>
</reference>
<feature type="region of interest" description="Disordered" evidence="1">
    <location>
        <begin position="1"/>
        <end position="96"/>
    </location>
</feature>
<feature type="transmembrane region" description="Helical" evidence="2">
    <location>
        <begin position="1198"/>
        <end position="1215"/>
    </location>
</feature>
<feature type="region of interest" description="Disordered" evidence="1">
    <location>
        <begin position="759"/>
        <end position="780"/>
    </location>
</feature>
<dbReference type="Proteomes" id="UP000054350">
    <property type="component" value="Unassembled WGS sequence"/>
</dbReference>
<dbReference type="EMBL" id="GG745329">
    <property type="protein sequence ID" value="KNE55750.1"/>
    <property type="molecule type" value="Genomic_DNA"/>
</dbReference>
<feature type="compositionally biased region" description="Pro residues" evidence="1">
    <location>
        <begin position="1"/>
        <end position="15"/>
    </location>
</feature>
<evidence type="ECO:0000313" key="4">
    <source>
        <dbReference type="Proteomes" id="UP000054350"/>
    </source>
</evidence>
<feature type="transmembrane region" description="Helical" evidence="2">
    <location>
        <begin position="1252"/>
        <end position="1271"/>
    </location>
</feature>
<organism evidence="3 4">
    <name type="scientific">Allomyces macrogynus (strain ATCC 38327)</name>
    <name type="common">Allomyces javanicus var. macrogynus</name>
    <dbReference type="NCBI Taxonomy" id="578462"/>
    <lineage>
        <taxon>Eukaryota</taxon>
        <taxon>Fungi</taxon>
        <taxon>Fungi incertae sedis</taxon>
        <taxon>Blastocladiomycota</taxon>
        <taxon>Blastocladiomycetes</taxon>
        <taxon>Blastocladiales</taxon>
        <taxon>Blastocladiaceae</taxon>
        <taxon>Allomyces</taxon>
    </lineage>
</organism>
<feature type="region of interest" description="Disordered" evidence="1">
    <location>
        <begin position="964"/>
        <end position="1010"/>
    </location>
</feature>
<feature type="compositionally biased region" description="Acidic residues" evidence="1">
    <location>
        <begin position="232"/>
        <end position="243"/>
    </location>
</feature>
<feature type="region of interest" description="Disordered" evidence="1">
    <location>
        <begin position="883"/>
        <end position="916"/>
    </location>
</feature>
<reference evidence="4" key="2">
    <citation type="submission" date="2009-11" db="EMBL/GenBank/DDBJ databases">
        <title>The Genome Sequence of Allomyces macrogynus strain ATCC 38327.</title>
        <authorList>
            <consortium name="The Broad Institute Genome Sequencing Platform"/>
            <person name="Russ C."/>
            <person name="Cuomo C."/>
            <person name="Shea T."/>
            <person name="Young S.K."/>
            <person name="Zeng Q."/>
            <person name="Koehrsen M."/>
            <person name="Haas B."/>
            <person name="Borodovsky M."/>
            <person name="Guigo R."/>
            <person name="Alvarado L."/>
            <person name="Berlin A."/>
            <person name="Borenstein D."/>
            <person name="Chen Z."/>
            <person name="Engels R."/>
            <person name="Freedman E."/>
            <person name="Gellesch M."/>
            <person name="Goldberg J."/>
            <person name="Griggs A."/>
            <person name="Gujja S."/>
            <person name="Heiman D."/>
            <person name="Hepburn T."/>
            <person name="Howarth C."/>
            <person name="Jen D."/>
            <person name="Larson L."/>
            <person name="Lewis B."/>
            <person name="Mehta T."/>
            <person name="Park D."/>
            <person name="Pearson M."/>
            <person name="Roberts A."/>
            <person name="Saif S."/>
            <person name="Shenoy N."/>
            <person name="Sisk P."/>
            <person name="Stolte C."/>
            <person name="Sykes S."/>
            <person name="Walk T."/>
            <person name="White J."/>
            <person name="Yandava C."/>
            <person name="Burger G."/>
            <person name="Gray M.W."/>
            <person name="Holland P.W.H."/>
            <person name="King N."/>
            <person name="Lang F.B.F."/>
            <person name="Roger A.J."/>
            <person name="Ruiz-Trillo I."/>
            <person name="Lander E."/>
            <person name="Nusbaum C."/>
        </authorList>
    </citation>
    <scope>NUCLEOTIDE SEQUENCE [LARGE SCALE GENOMIC DNA]</scope>
    <source>
        <strain evidence="4">ATCC 38327</strain>
    </source>
</reference>
<dbReference type="OrthoDB" id="5639449at2759"/>
<keyword evidence="2" id="KW-1133">Transmembrane helix</keyword>
<feature type="compositionally biased region" description="Polar residues" evidence="1">
    <location>
        <begin position="966"/>
        <end position="975"/>
    </location>
</feature>
<feature type="compositionally biased region" description="Low complexity" evidence="1">
    <location>
        <begin position="16"/>
        <end position="50"/>
    </location>
</feature>
<name>A0A0L0S015_ALLM3</name>
<protein>
    <submittedName>
        <fullName evidence="3">Uncharacterized protein</fullName>
    </submittedName>
</protein>
<feature type="compositionally biased region" description="Polar residues" evidence="1">
    <location>
        <begin position="983"/>
        <end position="1003"/>
    </location>
</feature>
<keyword evidence="2" id="KW-0812">Transmembrane</keyword>
<gene>
    <name evidence="3" type="ORF">AMAG_01627</name>
</gene>
<feature type="transmembrane region" description="Helical" evidence="2">
    <location>
        <begin position="1278"/>
        <end position="1299"/>
    </location>
</feature>
<keyword evidence="2" id="KW-0472">Membrane</keyword>
<evidence type="ECO:0000256" key="1">
    <source>
        <dbReference type="SAM" id="MobiDB-lite"/>
    </source>
</evidence>
<accession>A0A0L0S015</accession>
<feature type="region of interest" description="Disordered" evidence="1">
    <location>
        <begin position="1027"/>
        <end position="1118"/>
    </location>
</feature>
<feature type="compositionally biased region" description="Polar residues" evidence="1">
    <location>
        <begin position="125"/>
        <end position="148"/>
    </location>
</feature>
<evidence type="ECO:0000256" key="2">
    <source>
        <dbReference type="SAM" id="Phobius"/>
    </source>
</evidence>
<feature type="region of interest" description="Disordered" evidence="1">
    <location>
        <begin position="117"/>
        <end position="310"/>
    </location>
</feature>
<feature type="compositionally biased region" description="Polar residues" evidence="1">
    <location>
        <begin position="166"/>
        <end position="183"/>
    </location>
</feature>
<feature type="transmembrane region" description="Helical" evidence="2">
    <location>
        <begin position="544"/>
        <end position="560"/>
    </location>
</feature>
<feature type="transmembrane region" description="Helical" evidence="2">
    <location>
        <begin position="411"/>
        <end position="431"/>
    </location>
</feature>
<feature type="region of interest" description="Disordered" evidence="1">
    <location>
        <begin position="1347"/>
        <end position="1372"/>
    </location>
</feature>
<feature type="compositionally biased region" description="Basic and acidic residues" evidence="1">
    <location>
        <begin position="902"/>
        <end position="916"/>
    </location>
</feature>